<organism evidence="2 5">
    <name type="scientific">Acinetobacter cumulans</name>
    <dbReference type="NCBI Taxonomy" id="2136182"/>
    <lineage>
        <taxon>Bacteria</taxon>
        <taxon>Pseudomonadati</taxon>
        <taxon>Pseudomonadota</taxon>
        <taxon>Gammaproteobacteria</taxon>
        <taxon>Moraxellales</taxon>
        <taxon>Moraxellaceae</taxon>
        <taxon>Acinetobacter</taxon>
    </lineage>
</organism>
<accession>A0A498D018</accession>
<evidence type="ECO:0000313" key="2">
    <source>
        <dbReference type="EMBL" id="RKG48503.1"/>
    </source>
</evidence>
<dbReference type="EMBL" id="RAXZ01000032">
    <property type="protein sequence ID" value="RKG48503.1"/>
    <property type="molecule type" value="Genomic_DNA"/>
</dbReference>
<protein>
    <submittedName>
        <fullName evidence="2">MarR family transcriptional regulator</fullName>
    </submittedName>
</protein>
<dbReference type="Proteomes" id="UP000267166">
    <property type="component" value="Unassembled WGS sequence"/>
</dbReference>
<dbReference type="Gene3D" id="1.10.10.10">
    <property type="entry name" value="Winged helix-like DNA-binding domain superfamily/Winged helix DNA-binding domain"/>
    <property type="match status" value="1"/>
</dbReference>
<dbReference type="InterPro" id="IPR036390">
    <property type="entry name" value="WH_DNA-bd_sf"/>
</dbReference>
<feature type="domain" description="HTH marR-type" evidence="1">
    <location>
        <begin position="23"/>
        <end position="123"/>
    </location>
</feature>
<dbReference type="Pfam" id="PF12802">
    <property type="entry name" value="MarR_2"/>
    <property type="match status" value="1"/>
</dbReference>
<dbReference type="EMBL" id="RCHD01000021">
    <property type="protein sequence ID" value="RLL34878.1"/>
    <property type="molecule type" value="Genomic_DNA"/>
</dbReference>
<dbReference type="AlphaFoldDB" id="A0A3A8G6A1"/>
<comment type="caution">
    <text evidence="2">The sequence shown here is derived from an EMBL/GenBank/DDBJ whole genome shotgun (WGS) entry which is preliminary data.</text>
</comment>
<dbReference type="SMART" id="SM00347">
    <property type="entry name" value="HTH_MARR"/>
    <property type="match status" value="1"/>
</dbReference>
<evidence type="ECO:0000313" key="3">
    <source>
        <dbReference type="EMBL" id="RLL34878.1"/>
    </source>
</evidence>
<sequence>MKSLRTLLRSRLEWIEDHLMKNAEKNGYGYVTPSMARLYSYLGETPVPMSELARRLKISRQAVHQLVAEGLNSKFLEVIDSPNDKRIKMVKFSTNGKEMSDVALAEIHQAEQELAKHLGEDNVKQLRRILELDWPES</sequence>
<dbReference type="PANTHER" id="PTHR33164:SF43">
    <property type="entry name" value="HTH-TYPE TRANSCRIPTIONAL REPRESSOR YETL"/>
    <property type="match status" value="1"/>
</dbReference>
<dbReference type="Proteomes" id="UP000281084">
    <property type="component" value="Unassembled WGS sequence"/>
</dbReference>
<evidence type="ECO:0000313" key="5">
    <source>
        <dbReference type="Proteomes" id="UP000281084"/>
    </source>
</evidence>
<name>A0A3A8G6A1_9GAMM</name>
<dbReference type="InterPro" id="IPR039422">
    <property type="entry name" value="MarR/SlyA-like"/>
</dbReference>
<dbReference type="GO" id="GO:0006950">
    <property type="term" value="P:response to stress"/>
    <property type="evidence" value="ECO:0007669"/>
    <property type="project" value="TreeGrafter"/>
</dbReference>
<gene>
    <name evidence="2" type="ORF">D7V64_15070</name>
    <name evidence="3" type="ORF">D9K80_10150</name>
</gene>
<dbReference type="InterPro" id="IPR036388">
    <property type="entry name" value="WH-like_DNA-bd_sf"/>
</dbReference>
<reference evidence="2 5" key="2">
    <citation type="submission" date="2018-09" db="EMBL/GenBank/DDBJ databases">
        <title>The draft genome of Acinetobacter spp. strains.</title>
        <authorList>
            <person name="Qin J."/>
            <person name="Feng Y."/>
            <person name="Zong Z."/>
        </authorList>
    </citation>
    <scope>NUCLEOTIDE SEQUENCE [LARGE SCALE GENOMIC DNA]</scope>
    <source>
        <strain evidence="2 5">WCHAc060002</strain>
    </source>
</reference>
<dbReference type="SUPFAM" id="SSF46785">
    <property type="entry name" value="Winged helix' DNA-binding domain"/>
    <property type="match status" value="1"/>
</dbReference>
<reference evidence="3 4" key="1">
    <citation type="submission" date="2018-09" db="EMBL/GenBank/DDBJ databases">
        <title>The draft genome of Acinetobacter sp. strains.</title>
        <authorList>
            <person name="Qin J."/>
            <person name="Feng Y."/>
            <person name="Zong Z."/>
        </authorList>
    </citation>
    <scope>NUCLEOTIDE SEQUENCE [LARGE SCALE GENOMIC DNA]</scope>
    <source>
        <strain evidence="3 4">WCHAc060003</strain>
    </source>
</reference>
<evidence type="ECO:0000259" key="1">
    <source>
        <dbReference type="SMART" id="SM00347"/>
    </source>
</evidence>
<evidence type="ECO:0000313" key="4">
    <source>
        <dbReference type="Proteomes" id="UP000267166"/>
    </source>
</evidence>
<dbReference type="InterPro" id="IPR000835">
    <property type="entry name" value="HTH_MarR-typ"/>
</dbReference>
<proteinExistence type="predicted"/>
<accession>A0A3A8G6A1</accession>
<dbReference type="GO" id="GO:0003700">
    <property type="term" value="F:DNA-binding transcription factor activity"/>
    <property type="evidence" value="ECO:0007669"/>
    <property type="project" value="InterPro"/>
</dbReference>
<dbReference type="PANTHER" id="PTHR33164">
    <property type="entry name" value="TRANSCRIPTIONAL REGULATOR, MARR FAMILY"/>
    <property type="match status" value="1"/>
</dbReference>